<gene>
    <name evidence="1" type="ORF">GCM10010358_75390</name>
</gene>
<accession>A0A918P0P0</accession>
<organism evidence="1 2">
    <name type="scientific">Streptomyces minutiscleroticus</name>
    <dbReference type="NCBI Taxonomy" id="68238"/>
    <lineage>
        <taxon>Bacteria</taxon>
        <taxon>Bacillati</taxon>
        <taxon>Actinomycetota</taxon>
        <taxon>Actinomycetes</taxon>
        <taxon>Kitasatosporales</taxon>
        <taxon>Streptomycetaceae</taxon>
        <taxon>Streptomyces</taxon>
    </lineage>
</organism>
<proteinExistence type="predicted"/>
<dbReference type="Proteomes" id="UP000619244">
    <property type="component" value="Unassembled WGS sequence"/>
</dbReference>
<sequence length="110" mass="12625">MTAVIATAEFTYRVPLGFPELSACSRVHMAEEWDAFLRVLVRGRNLLLRPGALSNRPGEAARQLPRLWSEQGVPLALSLRWCRETAWNRRLCTWHSRRSRTRHGTARSPS</sequence>
<name>A0A918P0P0_9ACTN</name>
<protein>
    <submittedName>
        <fullName evidence="1">Uncharacterized protein</fullName>
    </submittedName>
</protein>
<evidence type="ECO:0000313" key="2">
    <source>
        <dbReference type="Proteomes" id="UP000619244"/>
    </source>
</evidence>
<comment type="caution">
    <text evidence="1">The sequence shown here is derived from an EMBL/GenBank/DDBJ whole genome shotgun (WGS) entry which is preliminary data.</text>
</comment>
<reference evidence="1" key="1">
    <citation type="journal article" date="2014" name="Int. J. Syst. Evol. Microbiol.">
        <title>Complete genome sequence of Corynebacterium casei LMG S-19264T (=DSM 44701T), isolated from a smear-ripened cheese.</title>
        <authorList>
            <consortium name="US DOE Joint Genome Institute (JGI-PGF)"/>
            <person name="Walter F."/>
            <person name="Albersmeier A."/>
            <person name="Kalinowski J."/>
            <person name="Ruckert C."/>
        </authorList>
    </citation>
    <scope>NUCLEOTIDE SEQUENCE</scope>
    <source>
        <strain evidence="1">JCM 4790</strain>
    </source>
</reference>
<dbReference type="EMBL" id="BMVU01000081">
    <property type="protein sequence ID" value="GGY11860.1"/>
    <property type="molecule type" value="Genomic_DNA"/>
</dbReference>
<dbReference type="AlphaFoldDB" id="A0A918P0P0"/>
<dbReference type="RefSeq" id="WP_190194797.1">
    <property type="nucleotide sequence ID" value="NZ_BMVU01000081.1"/>
</dbReference>
<keyword evidence="2" id="KW-1185">Reference proteome</keyword>
<evidence type="ECO:0000313" key="1">
    <source>
        <dbReference type="EMBL" id="GGY11860.1"/>
    </source>
</evidence>
<reference evidence="1" key="2">
    <citation type="submission" date="2020-09" db="EMBL/GenBank/DDBJ databases">
        <authorList>
            <person name="Sun Q."/>
            <person name="Ohkuma M."/>
        </authorList>
    </citation>
    <scope>NUCLEOTIDE SEQUENCE</scope>
    <source>
        <strain evidence="1">JCM 4790</strain>
    </source>
</reference>